<dbReference type="PANTHER" id="PTHR43306">
    <property type="entry name" value="7,8-DIHYDRO-6-HYDROXYMETHYLPTERIN DIMETHYLTRANSFERASE"/>
    <property type="match status" value="1"/>
</dbReference>
<proteinExistence type="predicted"/>
<protein>
    <submittedName>
        <fullName evidence="1">Uncharacterized protein</fullName>
    </submittedName>
</protein>
<dbReference type="EMBL" id="LAZR01006758">
    <property type="protein sequence ID" value="KKM89842.1"/>
    <property type="molecule type" value="Genomic_DNA"/>
</dbReference>
<accession>A0A0F9P8X4</accession>
<dbReference type="InterPro" id="IPR034474">
    <property type="entry name" value="Methyltransferase_Class_D"/>
</dbReference>
<organism evidence="1">
    <name type="scientific">marine sediment metagenome</name>
    <dbReference type="NCBI Taxonomy" id="412755"/>
    <lineage>
        <taxon>unclassified sequences</taxon>
        <taxon>metagenomes</taxon>
        <taxon>ecological metagenomes</taxon>
    </lineage>
</organism>
<comment type="caution">
    <text evidence="1">The sequence shown here is derived from an EMBL/GenBank/DDBJ whole genome shotgun (WGS) entry which is preliminary data.</text>
</comment>
<name>A0A0F9P8X4_9ZZZZ</name>
<gene>
    <name evidence="1" type="ORF">LCGC14_1244650</name>
</gene>
<dbReference type="PANTHER" id="PTHR43306:SF1">
    <property type="entry name" value="7,8-DIHYDRO-6-HYDROXYMETHYLPTERIN DIMETHYLTRANSFERASE"/>
    <property type="match status" value="1"/>
</dbReference>
<reference evidence="1" key="1">
    <citation type="journal article" date="2015" name="Nature">
        <title>Complex archaea that bridge the gap between prokaryotes and eukaryotes.</title>
        <authorList>
            <person name="Spang A."/>
            <person name="Saw J.H."/>
            <person name="Jorgensen S.L."/>
            <person name="Zaremba-Niedzwiedzka K."/>
            <person name="Martijn J."/>
            <person name="Lind A.E."/>
            <person name="van Eijk R."/>
            <person name="Schleper C."/>
            <person name="Guy L."/>
            <person name="Ettema T.J."/>
        </authorList>
    </citation>
    <scope>NUCLEOTIDE SEQUENCE</scope>
</reference>
<dbReference type="AlphaFoldDB" id="A0A0F9P8X4"/>
<evidence type="ECO:0000313" key="1">
    <source>
        <dbReference type="EMBL" id="KKM89842.1"/>
    </source>
</evidence>
<sequence length="78" mass="9134">MHFQDAYNFDLDRVCKCLVHYGVIDPDDPTKVKEIPFCSYNTLHRPVIERKLAIIGKTAKKPEVIQAEIEELLEKYQK</sequence>